<organism evidence="1 2">
    <name type="scientific">Floridaenema fluviatile BLCC-F154</name>
    <dbReference type="NCBI Taxonomy" id="3153640"/>
    <lineage>
        <taxon>Bacteria</taxon>
        <taxon>Bacillati</taxon>
        <taxon>Cyanobacteriota</taxon>
        <taxon>Cyanophyceae</taxon>
        <taxon>Oscillatoriophycideae</taxon>
        <taxon>Aerosakkonematales</taxon>
        <taxon>Aerosakkonemataceae</taxon>
        <taxon>Floridanema</taxon>
        <taxon>Floridanema fluviatile</taxon>
    </lineage>
</organism>
<evidence type="ECO:0000313" key="1">
    <source>
        <dbReference type="EMBL" id="MFB2938332.1"/>
    </source>
</evidence>
<comment type="caution">
    <text evidence="1">The sequence shown here is derived from an EMBL/GenBank/DDBJ whole genome shotgun (WGS) entry which is preliminary data.</text>
</comment>
<gene>
    <name evidence="1" type="ORF">ACE1B6_24055</name>
</gene>
<protein>
    <submittedName>
        <fullName evidence="1">Uncharacterized protein</fullName>
    </submittedName>
</protein>
<dbReference type="RefSeq" id="WP_413259813.1">
    <property type="nucleotide sequence ID" value="NZ_JBHFNS010000087.1"/>
</dbReference>
<name>A0ABV4YHM4_9CYAN</name>
<dbReference type="EMBL" id="JBHFNS010000087">
    <property type="protein sequence ID" value="MFB2938332.1"/>
    <property type="molecule type" value="Genomic_DNA"/>
</dbReference>
<reference evidence="1 2" key="1">
    <citation type="submission" date="2024-09" db="EMBL/GenBank/DDBJ databases">
        <title>Floridaenema gen nov. (Aerosakkonemataceae, Aerosakkonematales ord. nov., Cyanobacteria) from benthic tropical and subtropical fresh waters, with the description of four new species.</title>
        <authorList>
            <person name="Moretto J.A."/>
            <person name="Berthold D.E."/>
            <person name="Lefler F.W."/>
            <person name="Huang I.-S."/>
            <person name="Laughinghouse H. IV."/>
        </authorList>
    </citation>
    <scope>NUCLEOTIDE SEQUENCE [LARGE SCALE GENOMIC DNA]</scope>
    <source>
        <strain evidence="1 2">BLCC-F154</strain>
    </source>
</reference>
<evidence type="ECO:0000313" key="2">
    <source>
        <dbReference type="Proteomes" id="UP001576776"/>
    </source>
</evidence>
<keyword evidence="2" id="KW-1185">Reference proteome</keyword>
<accession>A0ABV4YHM4</accession>
<proteinExistence type="predicted"/>
<sequence length="189" mass="21812">MKLSDWRKGFLRWLQNKTGASAVVPSADGWYLEAPDMPGMTQAFLPPLTDVNYTTDDTGVLVGSGTQQFYMVFRYPNGLYQQLPIDQLEGIHSTLSIWIATEWGDIADLIDLRLVRVDRPVSVNEATDSTEDWVIQLSWQFQLSWVAEAEEVIIPIDFKKLRVALFRWDLDGDRVHKHLDYIFYKTKPE</sequence>
<dbReference type="Proteomes" id="UP001576776">
    <property type="component" value="Unassembled WGS sequence"/>
</dbReference>